<dbReference type="Proteomes" id="UP000887116">
    <property type="component" value="Unassembled WGS sequence"/>
</dbReference>
<dbReference type="NCBIfam" id="TIGR01013">
    <property type="entry name" value="2a58"/>
    <property type="match status" value="1"/>
</dbReference>
<dbReference type="PANTHER" id="PTHR10010">
    <property type="entry name" value="SOLUTE CARRIER FAMILY 34 SODIUM PHOSPHATE , MEMBER 2-RELATED"/>
    <property type="match status" value="1"/>
</dbReference>
<feature type="transmembrane region" description="Helical" evidence="8">
    <location>
        <begin position="462"/>
        <end position="482"/>
    </location>
</feature>
<organism evidence="9 10">
    <name type="scientific">Trichonephila clavata</name>
    <name type="common">Joro spider</name>
    <name type="synonym">Nephila clavata</name>
    <dbReference type="NCBI Taxonomy" id="2740835"/>
    <lineage>
        <taxon>Eukaryota</taxon>
        <taxon>Metazoa</taxon>
        <taxon>Ecdysozoa</taxon>
        <taxon>Arthropoda</taxon>
        <taxon>Chelicerata</taxon>
        <taxon>Arachnida</taxon>
        <taxon>Araneae</taxon>
        <taxon>Araneomorphae</taxon>
        <taxon>Entelegynae</taxon>
        <taxon>Araneoidea</taxon>
        <taxon>Nephilidae</taxon>
        <taxon>Trichonephila</taxon>
    </lineage>
</organism>
<evidence type="ECO:0000256" key="8">
    <source>
        <dbReference type="SAM" id="Phobius"/>
    </source>
</evidence>
<dbReference type="NCBIfam" id="NF037997">
    <property type="entry name" value="Na_Pi_symport"/>
    <property type="match status" value="1"/>
</dbReference>
<feature type="compositionally biased region" description="Basic and acidic residues" evidence="7">
    <location>
        <begin position="29"/>
        <end position="45"/>
    </location>
</feature>
<dbReference type="InterPro" id="IPR003841">
    <property type="entry name" value="Na/Pi_transpt"/>
</dbReference>
<feature type="transmembrane region" description="Helical" evidence="8">
    <location>
        <begin position="339"/>
        <end position="364"/>
    </location>
</feature>
<proteinExistence type="inferred from homology"/>
<feature type="transmembrane region" description="Helical" evidence="8">
    <location>
        <begin position="503"/>
        <end position="523"/>
    </location>
</feature>
<feature type="region of interest" description="Disordered" evidence="7">
    <location>
        <begin position="20"/>
        <end position="50"/>
    </location>
</feature>
<comment type="subcellular location">
    <subcellularLocation>
        <location evidence="1">Apical cell membrane</location>
        <topology evidence="1">Multi-pass membrane protein</topology>
    </subcellularLocation>
</comment>
<reference evidence="9" key="1">
    <citation type="submission" date="2020-07" db="EMBL/GenBank/DDBJ databases">
        <title>Multicomponent nature underlies the extraordinary mechanical properties of spider dragline silk.</title>
        <authorList>
            <person name="Kono N."/>
            <person name="Nakamura H."/>
            <person name="Mori M."/>
            <person name="Yoshida Y."/>
            <person name="Ohtoshi R."/>
            <person name="Malay A.D."/>
            <person name="Moran D.A.P."/>
            <person name="Tomita M."/>
            <person name="Numata K."/>
            <person name="Arakawa K."/>
        </authorList>
    </citation>
    <scope>NUCLEOTIDE SEQUENCE</scope>
</reference>
<evidence type="ECO:0000256" key="4">
    <source>
        <dbReference type="ARBA" id="ARBA00022692"/>
    </source>
</evidence>
<dbReference type="AlphaFoldDB" id="A0A8X6LXT0"/>
<evidence type="ECO:0000256" key="5">
    <source>
        <dbReference type="ARBA" id="ARBA00022989"/>
    </source>
</evidence>
<keyword evidence="10" id="KW-1185">Reference proteome</keyword>
<dbReference type="OrthoDB" id="76259at2759"/>
<dbReference type="PANTHER" id="PTHR10010:SF46">
    <property type="entry name" value="SODIUM-DEPENDENT PHOSPHATE TRANSPORT PROTEIN 2B"/>
    <property type="match status" value="1"/>
</dbReference>
<dbReference type="GO" id="GO:0044341">
    <property type="term" value="P:sodium-dependent phosphate transport"/>
    <property type="evidence" value="ECO:0007669"/>
    <property type="project" value="InterPro"/>
</dbReference>
<evidence type="ECO:0000313" key="10">
    <source>
        <dbReference type="Proteomes" id="UP000887116"/>
    </source>
</evidence>
<gene>
    <name evidence="9" type="primary">SLC34A1</name>
    <name evidence="9" type="ORF">TNCT_73641</name>
</gene>
<dbReference type="EMBL" id="BMAO01028717">
    <property type="protein sequence ID" value="GFR26831.1"/>
    <property type="molecule type" value="Genomic_DNA"/>
</dbReference>
<feature type="transmembrane region" description="Helical" evidence="8">
    <location>
        <begin position="385"/>
        <end position="405"/>
    </location>
</feature>
<keyword evidence="6 8" id="KW-0472">Membrane</keyword>
<comment type="similarity">
    <text evidence="2">Belongs to the SLC34A transporter family.</text>
</comment>
<protein>
    <submittedName>
        <fullName evidence="9">Uncharacterized protein</fullName>
    </submittedName>
</protein>
<comment type="caution">
    <text evidence="9">The sequence shown here is derived from an EMBL/GenBank/DDBJ whole genome shotgun (WGS) entry which is preliminary data.</text>
</comment>
<evidence type="ECO:0000256" key="6">
    <source>
        <dbReference type="ARBA" id="ARBA00023136"/>
    </source>
</evidence>
<keyword evidence="3" id="KW-1003">Cell membrane</keyword>
<feature type="transmembrane region" description="Helical" evidence="8">
    <location>
        <begin position="529"/>
        <end position="551"/>
    </location>
</feature>
<evidence type="ECO:0000256" key="7">
    <source>
        <dbReference type="SAM" id="MobiDB-lite"/>
    </source>
</evidence>
<name>A0A8X6LXT0_TRICU</name>
<keyword evidence="4 8" id="KW-0812">Transmembrane</keyword>
<dbReference type="GO" id="GO:0005436">
    <property type="term" value="F:sodium:phosphate symporter activity"/>
    <property type="evidence" value="ECO:0007669"/>
    <property type="project" value="InterPro"/>
</dbReference>
<dbReference type="GO" id="GO:0016324">
    <property type="term" value="C:apical plasma membrane"/>
    <property type="evidence" value="ECO:0007669"/>
    <property type="project" value="UniProtKB-SubCell"/>
</dbReference>
<feature type="transmembrane region" description="Helical" evidence="8">
    <location>
        <begin position="192"/>
        <end position="212"/>
    </location>
</feature>
<feature type="transmembrane region" description="Helical" evidence="8">
    <location>
        <begin position="109"/>
        <end position="129"/>
    </location>
</feature>
<keyword evidence="5 8" id="KW-1133">Transmembrane helix</keyword>
<evidence type="ECO:0000313" key="9">
    <source>
        <dbReference type="EMBL" id="GFR26831.1"/>
    </source>
</evidence>
<sequence length="675" mass="73284">MVGKIYSSYTPRVSRECVRRSGGACAQEGGREGGRICGGRGERSRVAQSLRPTAMKDSVPSIVDQKGDTKVLPEDEDPWALGPPDLSEQGPRWAELSGPQKIRRICLGLLKSATLLFLLWAFVCSLDLLSASFRLVGGRQAGRVFRESELLRNPVVGLMIGVLATVLVQSSSTSTSIIVTMVGTHLLTVRDAVPIVMGANIGTSVTNTVVSLGQAADRREFRRAFAAATIHDMFNWLAVLVLLPLEVATGYLEKLTSAIMASGEWHRVEGGGQKQAFLQTITKPVTNWIVQLDKKVLEQLAAGQLNETEVVSLLRRCARNETPEFCGYLLERIPWSDSTLGLCLLAVSLLLLCGCLVSLVKLLHSVLGGPIASLLRRLINVEPPWPYHLFTGWAAMALGCALTVLVQSSSVFTSALTPLAGMGLVSLERIYPLTLGSNIGTTATGLLAAFAAPPAALRDTLQIAFCHLFFNISGIILFYPIPATRLPIPLAKGLGQVTSQYRWFSILYLFVMFLLLPAAVFGLSAAGSVVFASVGGPLLVAILFIGLINVLQRRRPSLLPLRLRDWSFLPEWMHSLDPLDRLISRVCCCLQTERRDAPVLGLIPNQSQMNILQPVSASSSVLTLNSACGPEYHTMNGFENCAFGELPPPLKRKKSNNNNNNIDKNWDFGGTTTQL</sequence>
<accession>A0A8X6LXT0</accession>
<evidence type="ECO:0000256" key="2">
    <source>
        <dbReference type="ARBA" id="ARBA00005808"/>
    </source>
</evidence>
<feature type="transmembrane region" description="Helical" evidence="8">
    <location>
        <begin position="439"/>
        <end position="456"/>
    </location>
</feature>
<evidence type="ECO:0000256" key="3">
    <source>
        <dbReference type="ARBA" id="ARBA00022475"/>
    </source>
</evidence>
<feature type="region of interest" description="Disordered" evidence="7">
    <location>
        <begin position="652"/>
        <end position="675"/>
    </location>
</feature>
<dbReference type="Pfam" id="PF02690">
    <property type="entry name" value="Na_Pi_cotrans"/>
    <property type="match status" value="2"/>
</dbReference>
<feature type="transmembrane region" description="Helical" evidence="8">
    <location>
        <begin position="150"/>
        <end position="172"/>
    </location>
</feature>
<evidence type="ECO:0000256" key="1">
    <source>
        <dbReference type="ARBA" id="ARBA00004424"/>
    </source>
</evidence>